<dbReference type="InterPro" id="IPR036390">
    <property type="entry name" value="WH_DNA-bd_sf"/>
</dbReference>
<dbReference type="RefSeq" id="WP_008090445.1">
    <property type="nucleotide sequence ID" value="NZ_BSOM01000003.1"/>
</dbReference>
<dbReference type="SUPFAM" id="SSF46785">
    <property type="entry name" value="Winged helix' DNA-binding domain"/>
    <property type="match status" value="1"/>
</dbReference>
<dbReference type="AlphaFoldDB" id="A0AAD0VRL4"/>
<accession>A0AAD0VRL4</accession>
<protein>
    <submittedName>
        <fullName evidence="1">Transcriptional regulator</fullName>
    </submittedName>
</protein>
<reference evidence="1 2" key="1">
    <citation type="submission" date="2018-07" db="EMBL/GenBank/DDBJ databases">
        <title>Complete genome sequence of a Pseudomonas plecoglossicida strain pathogenic to the marine fish, Larimichthys crocea.</title>
        <authorList>
            <person name="Tao Z."/>
        </authorList>
    </citation>
    <scope>NUCLEOTIDE SEQUENCE [LARGE SCALE GENOMIC DNA]</scope>
    <source>
        <strain evidence="1 2">XSDHY-P</strain>
    </source>
</reference>
<name>A0AAD0VRL4_PSEDL</name>
<evidence type="ECO:0000313" key="1">
    <source>
        <dbReference type="EMBL" id="AXM95219.1"/>
    </source>
</evidence>
<dbReference type="PANTHER" id="PTHR33221">
    <property type="entry name" value="WINGED HELIX-TURN-HELIX TRANSCRIPTIONAL REGULATOR, RRF2 FAMILY"/>
    <property type="match status" value="1"/>
</dbReference>
<dbReference type="PANTHER" id="PTHR33221:SF15">
    <property type="entry name" value="HTH-TYPE TRANSCRIPTIONAL REGULATOR YWGB-RELATED"/>
    <property type="match status" value="1"/>
</dbReference>
<sequence>MSQSTRLITASYILSFVAANAPQKLRTETIAKWVKVHPTRVRGLVSQMVKANILTSFRGAQGGVTLARAPQEITLREVYDAVQESSLIAEKIDNPFAGLEDHCKVYEVFTRLFAMLEQNMRLDLGTITADQLFVAFDTPREQVESA</sequence>
<dbReference type="GeneID" id="49612781"/>
<dbReference type="PROSITE" id="PS51197">
    <property type="entry name" value="HTH_RRF2_2"/>
    <property type="match status" value="1"/>
</dbReference>
<proteinExistence type="predicted"/>
<dbReference type="InterPro" id="IPR000944">
    <property type="entry name" value="Tscrpt_reg_Rrf2"/>
</dbReference>
<dbReference type="Pfam" id="PF02082">
    <property type="entry name" value="Rrf2"/>
    <property type="match status" value="1"/>
</dbReference>
<evidence type="ECO:0000313" key="2">
    <source>
        <dbReference type="Proteomes" id="UP000256503"/>
    </source>
</evidence>
<dbReference type="Gene3D" id="1.10.10.10">
    <property type="entry name" value="Winged helix-like DNA-binding domain superfamily/Winged helix DNA-binding domain"/>
    <property type="match status" value="1"/>
</dbReference>
<dbReference type="GO" id="GO:0003700">
    <property type="term" value="F:DNA-binding transcription factor activity"/>
    <property type="evidence" value="ECO:0007669"/>
    <property type="project" value="TreeGrafter"/>
</dbReference>
<dbReference type="GO" id="GO:0005829">
    <property type="term" value="C:cytosol"/>
    <property type="evidence" value="ECO:0007669"/>
    <property type="project" value="TreeGrafter"/>
</dbReference>
<organism evidence="1 2">
    <name type="scientific">Pseudomonas plecoglossicida</name>
    <dbReference type="NCBI Taxonomy" id="70775"/>
    <lineage>
        <taxon>Bacteria</taxon>
        <taxon>Pseudomonadati</taxon>
        <taxon>Pseudomonadota</taxon>
        <taxon>Gammaproteobacteria</taxon>
        <taxon>Pseudomonadales</taxon>
        <taxon>Pseudomonadaceae</taxon>
        <taxon>Pseudomonas</taxon>
    </lineage>
</organism>
<dbReference type="Proteomes" id="UP000256503">
    <property type="component" value="Chromosome"/>
</dbReference>
<dbReference type="InterPro" id="IPR036388">
    <property type="entry name" value="WH-like_DNA-bd_sf"/>
</dbReference>
<dbReference type="EMBL" id="CP031146">
    <property type="protein sequence ID" value="AXM95219.1"/>
    <property type="molecule type" value="Genomic_DNA"/>
</dbReference>
<gene>
    <name evidence="1" type="ORF">DVB73_05055</name>
</gene>